<comment type="caution">
    <text evidence="1">The sequence shown here is derived from an EMBL/GenBank/DDBJ whole genome shotgun (WGS) entry which is preliminary data.</text>
</comment>
<evidence type="ECO:0000313" key="2">
    <source>
        <dbReference type="Proteomes" id="UP000297638"/>
    </source>
</evidence>
<evidence type="ECO:0000313" key="1">
    <source>
        <dbReference type="EMBL" id="TFH54442.1"/>
    </source>
</evidence>
<reference evidence="1 2" key="1">
    <citation type="submission" date="2019-03" db="EMBL/GenBank/DDBJ databases">
        <title>Glutamicibacter sp. LJH19 genome.</title>
        <authorList>
            <person name="Sinai Borker S."/>
            <person name="Kumar R."/>
        </authorList>
    </citation>
    <scope>NUCLEOTIDE SEQUENCE [LARGE SCALE GENOMIC DNA]</scope>
    <source>
        <strain evidence="1 2">LJH19</strain>
    </source>
</reference>
<proteinExistence type="predicted"/>
<name>A0A4Y8TTG0_9MICC</name>
<dbReference type="Gene3D" id="1.20.140.160">
    <property type="match status" value="1"/>
</dbReference>
<accession>A0A4Y8TTG0</accession>
<dbReference type="SUPFAM" id="SSF88659">
    <property type="entry name" value="Sigma3 and sigma4 domains of RNA polymerase sigma factors"/>
    <property type="match status" value="1"/>
</dbReference>
<dbReference type="InterPro" id="IPR013324">
    <property type="entry name" value="RNA_pol_sigma_r3/r4-like"/>
</dbReference>
<protein>
    <submittedName>
        <fullName evidence="1">Uncharacterized protein</fullName>
    </submittedName>
</protein>
<dbReference type="AlphaFoldDB" id="A0A4Y8TTG0"/>
<dbReference type="EMBL" id="SPDS01000003">
    <property type="protein sequence ID" value="TFH54442.1"/>
    <property type="molecule type" value="Genomic_DNA"/>
</dbReference>
<dbReference type="Proteomes" id="UP000297638">
    <property type="component" value="Unassembled WGS sequence"/>
</dbReference>
<dbReference type="GO" id="GO:0006352">
    <property type="term" value="P:DNA-templated transcription initiation"/>
    <property type="evidence" value="ECO:0007669"/>
    <property type="project" value="InterPro"/>
</dbReference>
<sequence>MKDCLHGLQEYTKADERSAEQRLRAKTARVLRPGAAGKLRAREKKQLYLRYFEQHSQQRTGEGMRVSPVQVSRALARLLMRLQYLVLAPLPIAAHKDLRSWGMRVP</sequence>
<organism evidence="1 2">
    <name type="scientific">Glutamicibacter arilaitensis</name>
    <dbReference type="NCBI Taxonomy" id="256701"/>
    <lineage>
        <taxon>Bacteria</taxon>
        <taxon>Bacillati</taxon>
        <taxon>Actinomycetota</taxon>
        <taxon>Actinomycetes</taxon>
        <taxon>Micrococcales</taxon>
        <taxon>Micrococcaceae</taxon>
        <taxon>Glutamicibacter</taxon>
    </lineage>
</organism>
<gene>
    <name evidence="1" type="ORF">EXY26_15360</name>
</gene>
<dbReference type="RefSeq" id="WP_134781070.1">
    <property type="nucleotide sequence ID" value="NZ_SPDS01000003.1"/>
</dbReference>
<dbReference type="GO" id="GO:0003700">
    <property type="term" value="F:DNA-binding transcription factor activity"/>
    <property type="evidence" value="ECO:0007669"/>
    <property type="project" value="InterPro"/>
</dbReference>